<dbReference type="Ensembl" id="ENSACAT00000028789.2">
    <property type="protein sequence ID" value="ENSACAP00000018273.2"/>
    <property type="gene ID" value="ENSACAG00000025539.2"/>
</dbReference>
<dbReference type="STRING" id="28377.ENSACAP00000018273"/>
<dbReference type="AlphaFoldDB" id="H9GQM1"/>
<feature type="chain" id="PRO_5032990048" description="MHC class I-like antigen recognition-like domain-containing protein" evidence="10">
    <location>
        <begin position="18"/>
        <end position="129"/>
    </location>
</feature>
<evidence type="ECO:0000313" key="13">
    <source>
        <dbReference type="Proteomes" id="UP000001646"/>
    </source>
</evidence>
<keyword evidence="9" id="KW-0325">Glycoprotein</keyword>
<evidence type="ECO:0000256" key="8">
    <source>
        <dbReference type="ARBA" id="ARBA00023157"/>
    </source>
</evidence>
<dbReference type="Pfam" id="PF00129">
    <property type="entry name" value="MHC_I"/>
    <property type="match status" value="1"/>
</dbReference>
<keyword evidence="6" id="KW-1133">Transmembrane helix</keyword>
<keyword evidence="8" id="KW-1015">Disulfide bond</keyword>
<evidence type="ECO:0000256" key="1">
    <source>
        <dbReference type="ARBA" id="ARBA00004479"/>
    </source>
</evidence>
<protein>
    <recommendedName>
        <fullName evidence="11">MHC class I-like antigen recognition-like domain-containing protein</fullName>
    </recommendedName>
</protein>
<sequence>FSYCLPLSLILLFSSHSLKYFYTAISEDNELLSSFYVVGYMDDQRISQYDSTVRLELPCVSWMKKVEEVDPSYWKDETEVSRNSEQFFKENLVIARNRYNQSRGKYQPRARSGDLPFLPRVNMVSLYQP</sequence>
<evidence type="ECO:0000259" key="11">
    <source>
        <dbReference type="Pfam" id="PF00129"/>
    </source>
</evidence>
<keyword evidence="3" id="KW-0812">Transmembrane</keyword>
<dbReference type="PANTHER" id="PTHR16675">
    <property type="entry name" value="MHC CLASS I-RELATED"/>
    <property type="match status" value="1"/>
</dbReference>
<evidence type="ECO:0000256" key="10">
    <source>
        <dbReference type="SAM" id="SignalP"/>
    </source>
</evidence>
<dbReference type="Proteomes" id="UP000001646">
    <property type="component" value="Unplaced"/>
</dbReference>
<dbReference type="HOGENOM" id="CLU_047501_14_3_1"/>
<keyword evidence="7" id="KW-0472">Membrane</keyword>
<evidence type="ECO:0000256" key="4">
    <source>
        <dbReference type="ARBA" id="ARBA00022729"/>
    </source>
</evidence>
<comment type="subcellular location">
    <subcellularLocation>
        <location evidence="1">Membrane</location>
        <topology evidence="1">Single-pass type I membrane protein</topology>
    </subcellularLocation>
</comment>
<proteinExistence type="predicted"/>
<dbReference type="eggNOG" id="ENOG502SYZJ">
    <property type="taxonomic scope" value="Eukaryota"/>
</dbReference>
<keyword evidence="5" id="KW-0391">Immunity</keyword>
<keyword evidence="2" id="KW-0490">MHC I</keyword>
<dbReference type="SUPFAM" id="SSF54452">
    <property type="entry name" value="MHC antigen-recognition domain"/>
    <property type="match status" value="1"/>
</dbReference>
<evidence type="ECO:0000256" key="9">
    <source>
        <dbReference type="ARBA" id="ARBA00023180"/>
    </source>
</evidence>
<dbReference type="GeneTree" id="ENSGT01120000271825"/>
<feature type="domain" description="MHC class I-like antigen recognition-like" evidence="11">
    <location>
        <begin position="15"/>
        <end position="104"/>
    </location>
</feature>
<reference evidence="12" key="3">
    <citation type="submission" date="2025-09" db="UniProtKB">
        <authorList>
            <consortium name="Ensembl"/>
        </authorList>
    </citation>
    <scope>IDENTIFICATION</scope>
</reference>
<dbReference type="GO" id="GO:0042612">
    <property type="term" value="C:MHC class I protein complex"/>
    <property type="evidence" value="ECO:0007669"/>
    <property type="project" value="UniProtKB-KW"/>
</dbReference>
<dbReference type="InterPro" id="IPR050208">
    <property type="entry name" value="MHC_class-I_related"/>
</dbReference>
<organism evidence="12 13">
    <name type="scientific">Anolis carolinensis</name>
    <name type="common">Green anole</name>
    <name type="synonym">American chameleon</name>
    <dbReference type="NCBI Taxonomy" id="28377"/>
    <lineage>
        <taxon>Eukaryota</taxon>
        <taxon>Metazoa</taxon>
        <taxon>Chordata</taxon>
        <taxon>Craniata</taxon>
        <taxon>Vertebrata</taxon>
        <taxon>Euteleostomi</taxon>
        <taxon>Lepidosauria</taxon>
        <taxon>Squamata</taxon>
        <taxon>Bifurcata</taxon>
        <taxon>Unidentata</taxon>
        <taxon>Episquamata</taxon>
        <taxon>Toxicofera</taxon>
        <taxon>Iguania</taxon>
        <taxon>Dactyloidae</taxon>
        <taxon>Anolis</taxon>
    </lineage>
</organism>
<keyword evidence="4 10" id="KW-0732">Signal</keyword>
<dbReference type="GO" id="GO:0002474">
    <property type="term" value="P:antigen processing and presentation of peptide antigen via MHC class I"/>
    <property type="evidence" value="ECO:0007669"/>
    <property type="project" value="UniProtKB-KW"/>
</dbReference>
<evidence type="ECO:0000313" key="12">
    <source>
        <dbReference type="Ensembl" id="ENSACAP00000018273.2"/>
    </source>
</evidence>
<dbReference type="InterPro" id="IPR011161">
    <property type="entry name" value="MHC_I-like_Ag-recog"/>
</dbReference>
<dbReference type="InParanoid" id="H9GQM1"/>
<evidence type="ECO:0000256" key="3">
    <source>
        <dbReference type="ARBA" id="ARBA00022692"/>
    </source>
</evidence>
<dbReference type="PANTHER" id="PTHR16675:SF242">
    <property type="entry name" value="MAJOR HISTOCOMPATIBILITY COMPLEX CLASS I-RELATED GENE PROTEIN"/>
    <property type="match status" value="1"/>
</dbReference>
<evidence type="ECO:0000256" key="6">
    <source>
        <dbReference type="ARBA" id="ARBA00022989"/>
    </source>
</evidence>
<evidence type="ECO:0000256" key="2">
    <source>
        <dbReference type="ARBA" id="ARBA00022451"/>
    </source>
</evidence>
<name>H9GQM1_ANOCA</name>
<dbReference type="Gene3D" id="3.30.500.10">
    <property type="entry name" value="MHC class I-like antigen recognition-like"/>
    <property type="match status" value="1"/>
</dbReference>
<feature type="signal peptide" evidence="10">
    <location>
        <begin position="1"/>
        <end position="17"/>
    </location>
</feature>
<keyword evidence="13" id="KW-1185">Reference proteome</keyword>
<evidence type="ECO:0000256" key="7">
    <source>
        <dbReference type="ARBA" id="ARBA00023136"/>
    </source>
</evidence>
<accession>H9GQM1</accession>
<reference evidence="12" key="2">
    <citation type="submission" date="2025-08" db="UniProtKB">
        <authorList>
            <consortium name="Ensembl"/>
        </authorList>
    </citation>
    <scope>IDENTIFICATION</scope>
</reference>
<reference evidence="12" key="1">
    <citation type="submission" date="2009-12" db="EMBL/GenBank/DDBJ databases">
        <title>The Genome Sequence of Anolis carolinensis (Green Anole Lizard).</title>
        <authorList>
            <consortium name="The Genome Sequencing Platform"/>
            <person name="Di Palma F."/>
            <person name="Alfoldi J."/>
            <person name="Heiman D."/>
            <person name="Young S."/>
            <person name="Grabherr M."/>
            <person name="Johnson J."/>
            <person name="Lander E.S."/>
            <person name="Lindblad-Toh K."/>
        </authorList>
    </citation>
    <scope>NUCLEOTIDE SEQUENCE [LARGE SCALE GENOMIC DNA]</scope>
    <source>
        <strain evidence="12">JBL SC #1</strain>
    </source>
</reference>
<dbReference type="InterPro" id="IPR037055">
    <property type="entry name" value="MHC_I-like_Ag-recog_sf"/>
</dbReference>
<dbReference type="Bgee" id="ENSACAG00000025539">
    <property type="expression patterns" value="Expressed in adrenal gland and 11 other cell types or tissues"/>
</dbReference>
<dbReference type="InterPro" id="IPR011162">
    <property type="entry name" value="MHC_I/II-like_Ag-recog"/>
</dbReference>
<evidence type="ECO:0000256" key="5">
    <source>
        <dbReference type="ARBA" id="ARBA00022859"/>
    </source>
</evidence>